<dbReference type="InterPro" id="IPR005519">
    <property type="entry name" value="Acid_phosphat_B-like"/>
</dbReference>
<reference evidence="4 5" key="1">
    <citation type="submission" date="2016-09" db="EMBL/GenBank/DDBJ databases">
        <title>Serratia marcescens MSU-97 and epiphytic antimycotic-producing bacteria.</title>
        <authorList>
            <person name="Matilla M.A."/>
        </authorList>
    </citation>
    <scope>NUCLEOTIDE SEQUENCE [LARGE SCALE GENOMIC DNA]</scope>
    <source>
        <strain evidence="4 5">MSU-97</strain>
    </source>
</reference>
<accession>A0A1Q4NUZ4</accession>
<evidence type="ECO:0000256" key="3">
    <source>
        <dbReference type="SAM" id="SignalP"/>
    </source>
</evidence>
<dbReference type="InterPro" id="IPR023214">
    <property type="entry name" value="HAD_sf"/>
</dbReference>
<dbReference type="NCBIfam" id="TIGR01533">
    <property type="entry name" value="lipo_e_P4"/>
    <property type="match status" value="1"/>
</dbReference>
<dbReference type="Pfam" id="PF03767">
    <property type="entry name" value="Acid_phosphat_B"/>
    <property type="match status" value="1"/>
</dbReference>
<dbReference type="InterPro" id="IPR036412">
    <property type="entry name" value="HAD-like_sf"/>
</dbReference>
<protein>
    <submittedName>
        <fullName evidence="4">5'-nucleotidase, lipoprotein e(P4) family</fullName>
    </submittedName>
</protein>
<dbReference type="Gene3D" id="3.40.50.1000">
    <property type="entry name" value="HAD superfamily/HAD-like"/>
    <property type="match status" value="1"/>
</dbReference>
<dbReference type="SUPFAM" id="SSF56784">
    <property type="entry name" value="HAD-like"/>
    <property type="match status" value="1"/>
</dbReference>
<proteinExistence type="predicted"/>
<dbReference type="EMBL" id="MJAO01000030">
    <property type="protein sequence ID" value="OKB64692.1"/>
    <property type="molecule type" value="Genomic_DNA"/>
</dbReference>
<evidence type="ECO:0000256" key="2">
    <source>
        <dbReference type="ARBA" id="ARBA00022729"/>
    </source>
</evidence>
<organism evidence="4 5">
    <name type="scientific">Serratia marcescens</name>
    <dbReference type="NCBI Taxonomy" id="615"/>
    <lineage>
        <taxon>Bacteria</taxon>
        <taxon>Pseudomonadati</taxon>
        <taxon>Pseudomonadota</taxon>
        <taxon>Gammaproteobacteria</taxon>
        <taxon>Enterobacterales</taxon>
        <taxon>Yersiniaceae</taxon>
        <taxon>Serratia</taxon>
    </lineage>
</organism>
<evidence type="ECO:0000313" key="5">
    <source>
        <dbReference type="Proteomes" id="UP000185770"/>
    </source>
</evidence>
<dbReference type="PANTHER" id="PTHR31284:SF10">
    <property type="entry name" value="ACID PHOSPHATASE-LIKE PROTEIN"/>
    <property type="match status" value="1"/>
</dbReference>
<dbReference type="RefSeq" id="WP_073534545.1">
    <property type="nucleotide sequence ID" value="NZ_MJAO01000030.1"/>
</dbReference>
<evidence type="ECO:0000313" key="4">
    <source>
        <dbReference type="EMBL" id="OKB64692.1"/>
    </source>
</evidence>
<dbReference type="PANTHER" id="PTHR31284">
    <property type="entry name" value="ACID PHOSPHATASE-LIKE PROTEIN"/>
    <property type="match status" value="1"/>
</dbReference>
<feature type="chain" id="PRO_5012863377" evidence="3">
    <location>
        <begin position="27"/>
        <end position="272"/>
    </location>
</feature>
<dbReference type="PIRSF" id="PIRSF019271">
    <property type="entry name" value="Acid_Ptase_C"/>
    <property type="match status" value="1"/>
</dbReference>
<keyword evidence="1" id="KW-0479">Metal-binding</keyword>
<dbReference type="AlphaFoldDB" id="A0A1Q4NUZ4"/>
<keyword evidence="4" id="KW-0449">Lipoprotein</keyword>
<feature type="signal peptide" evidence="3">
    <location>
        <begin position="1"/>
        <end position="26"/>
    </location>
</feature>
<evidence type="ECO:0000256" key="1">
    <source>
        <dbReference type="ARBA" id="ARBA00022723"/>
    </source>
</evidence>
<keyword evidence="2 3" id="KW-0732">Signal</keyword>
<dbReference type="InterPro" id="IPR006423">
    <property type="entry name" value="Lipo_e_P4"/>
</dbReference>
<dbReference type="GO" id="GO:0046872">
    <property type="term" value="F:metal ion binding"/>
    <property type="evidence" value="ECO:0007669"/>
    <property type="project" value="UniProtKB-KW"/>
</dbReference>
<dbReference type="OrthoDB" id="395856at2"/>
<name>A0A1Q4NUZ4_SERMA</name>
<sequence>MKKNTLRCMLPALTLLLLGCSQTAHESETVLARQNTSAVLWVQNSAEYYALVTQAFNMARYAFDQAESEPGKKKAVVVDIDETIMNNAPYEAHKVQTGELYSKRNWNEWIGKESAKPVPGAIVFANYVIRQGGEVFYVSNRKQTDYLHTMNNLIKVGFPQVSSKTLLLRDDMANKQQRFNKISDAGYDIVVYLGDNLDDFGSDFYRKKESARKRAVSENAPKFGRQFIIMPNPMYGSWENVLTDKYPGLNVQEKTEARLKLIRDADYRSKQP</sequence>
<dbReference type="GO" id="GO:0009279">
    <property type="term" value="C:cell outer membrane"/>
    <property type="evidence" value="ECO:0007669"/>
    <property type="project" value="InterPro"/>
</dbReference>
<dbReference type="PROSITE" id="PS51257">
    <property type="entry name" value="PROKAR_LIPOPROTEIN"/>
    <property type="match status" value="1"/>
</dbReference>
<dbReference type="SFLD" id="SFLDG01125">
    <property type="entry name" value="C1.1:_Acid_Phosphatase_Like"/>
    <property type="match status" value="1"/>
</dbReference>
<dbReference type="Proteomes" id="UP000185770">
    <property type="component" value="Unassembled WGS sequence"/>
</dbReference>
<comment type="caution">
    <text evidence="4">The sequence shown here is derived from an EMBL/GenBank/DDBJ whole genome shotgun (WGS) entry which is preliminary data.</text>
</comment>
<gene>
    <name evidence="4" type="ORF">BHU62_21375</name>
</gene>
<dbReference type="SFLD" id="SFLDS00003">
    <property type="entry name" value="Haloacid_Dehalogenase"/>
    <property type="match status" value="1"/>
</dbReference>